<dbReference type="GeneID" id="54354283"/>
<proteinExistence type="inferred from homology"/>
<evidence type="ECO:0000256" key="3">
    <source>
        <dbReference type="ARBA" id="ARBA00023002"/>
    </source>
</evidence>
<dbReference type="InterPro" id="IPR005399">
    <property type="entry name" value="K_chnl_volt-dep_bsu_KCNAB-rel"/>
</dbReference>
<evidence type="ECO:0000256" key="2">
    <source>
        <dbReference type="ARBA" id="ARBA00022857"/>
    </source>
</evidence>
<sequence length="357" mass="39740">MSTNVPKDLPEMEYRFVGRSGLQISAISLGGWLTYGGHVGDENTFACLKAAFDAGINFFDAAESYSGGESERVMGRAIKHFGWSRNDIVVSTKIYWGTHNSSLPSPRNKINNLGLSRKHLIEGTEAALERLQLTYVDIIYAHRPDRHTPIEETVRGFNFLINTGKALYWGTSEWLPSEIEEAWAVADRLGLIGPVVEQPGYSLLRREKVDDEFRNAKLFERRGLGLTVFSPLAGGLLTGKYIDGVPEDSRLNTSTDPYIQGVIKTVGTPAWTEQQGKIRALMRVAESLDTDVATLSMAWVLSNKHVTSAITGASRPEQIFQTVQALHVYRKLTPDVLDEIERIFKNKPAQLTPRFGV</sequence>
<dbReference type="Proteomes" id="UP000800082">
    <property type="component" value="Unassembled WGS sequence"/>
</dbReference>
<dbReference type="EMBL" id="ML978983">
    <property type="protein sequence ID" value="KAF1925512.1"/>
    <property type="molecule type" value="Genomic_DNA"/>
</dbReference>
<organism evidence="5 6">
    <name type="scientific">Didymella exigua CBS 183.55</name>
    <dbReference type="NCBI Taxonomy" id="1150837"/>
    <lineage>
        <taxon>Eukaryota</taxon>
        <taxon>Fungi</taxon>
        <taxon>Dikarya</taxon>
        <taxon>Ascomycota</taxon>
        <taxon>Pezizomycotina</taxon>
        <taxon>Dothideomycetes</taxon>
        <taxon>Pleosporomycetidae</taxon>
        <taxon>Pleosporales</taxon>
        <taxon>Pleosporineae</taxon>
        <taxon>Didymellaceae</taxon>
        <taxon>Didymella</taxon>
    </lineage>
</organism>
<accession>A0A6A5RCT6</accession>
<gene>
    <name evidence="5" type="ORF">M421DRAFT_69538</name>
</gene>
<keyword evidence="6" id="KW-1185">Reference proteome</keyword>
<dbReference type="RefSeq" id="XP_033445764.1">
    <property type="nucleotide sequence ID" value="XM_033596616.1"/>
</dbReference>
<dbReference type="AlphaFoldDB" id="A0A6A5RCT6"/>
<keyword evidence="2" id="KW-0521">NADP</keyword>
<dbReference type="OrthoDB" id="1720422at2759"/>
<dbReference type="Gene3D" id="3.20.20.100">
    <property type="entry name" value="NADP-dependent oxidoreductase domain"/>
    <property type="match status" value="1"/>
</dbReference>
<evidence type="ECO:0000256" key="1">
    <source>
        <dbReference type="ARBA" id="ARBA00006515"/>
    </source>
</evidence>
<evidence type="ECO:0000259" key="4">
    <source>
        <dbReference type="Pfam" id="PF00248"/>
    </source>
</evidence>
<reference evidence="5" key="1">
    <citation type="journal article" date="2020" name="Stud. Mycol.">
        <title>101 Dothideomycetes genomes: a test case for predicting lifestyles and emergence of pathogens.</title>
        <authorList>
            <person name="Haridas S."/>
            <person name="Albert R."/>
            <person name="Binder M."/>
            <person name="Bloem J."/>
            <person name="Labutti K."/>
            <person name="Salamov A."/>
            <person name="Andreopoulos B."/>
            <person name="Baker S."/>
            <person name="Barry K."/>
            <person name="Bills G."/>
            <person name="Bluhm B."/>
            <person name="Cannon C."/>
            <person name="Castanera R."/>
            <person name="Culley D."/>
            <person name="Daum C."/>
            <person name="Ezra D."/>
            <person name="Gonzalez J."/>
            <person name="Henrissat B."/>
            <person name="Kuo A."/>
            <person name="Liang C."/>
            <person name="Lipzen A."/>
            <person name="Lutzoni F."/>
            <person name="Magnuson J."/>
            <person name="Mondo S."/>
            <person name="Nolan M."/>
            <person name="Ohm R."/>
            <person name="Pangilinan J."/>
            <person name="Park H.-J."/>
            <person name="Ramirez L."/>
            <person name="Alfaro M."/>
            <person name="Sun H."/>
            <person name="Tritt A."/>
            <person name="Yoshinaga Y."/>
            <person name="Zwiers L.-H."/>
            <person name="Turgeon B."/>
            <person name="Goodwin S."/>
            <person name="Spatafora J."/>
            <person name="Crous P."/>
            <person name="Grigoriev I."/>
        </authorList>
    </citation>
    <scope>NUCLEOTIDE SEQUENCE</scope>
    <source>
        <strain evidence="5">CBS 183.55</strain>
    </source>
</reference>
<dbReference type="PANTHER" id="PTHR43150">
    <property type="entry name" value="HYPERKINETIC, ISOFORM M"/>
    <property type="match status" value="1"/>
</dbReference>
<name>A0A6A5RCT6_9PLEO</name>
<keyword evidence="3" id="KW-0560">Oxidoreductase</keyword>
<dbReference type="Pfam" id="PF00248">
    <property type="entry name" value="Aldo_ket_red"/>
    <property type="match status" value="1"/>
</dbReference>
<feature type="domain" description="NADP-dependent oxidoreductase" evidence="4">
    <location>
        <begin position="27"/>
        <end position="343"/>
    </location>
</feature>
<dbReference type="PANTHER" id="PTHR43150:SF6">
    <property type="entry name" value="VIC POTASSIUM ION CHANNEL, BETA SUBUNIT (EUROFUNG)"/>
    <property type="match status" value="1"/>
</dbReference>
<dbReference type="GO" id="GO:0016491">
    <property type="term" value="F:oxidoreductase activity"/>
    <property type="evidence" value="ECO:0007669"/>
    <property type="project" value="UniProtKB-KW"/>
</dbReference>
<dbReference type="PRINTS" id="PR01577">
    <property type="entry name" value="KCNABCHANNEL"/>
</dbReference>
<evidence type="ECO:0000313" key="6">
    <source>
        <dbReference type="Proteomes" id="UP000800082"/>
    </source>
</evidence>
<dbReference type="InterPro" id="IPR023210">
    <property type="entry name" value="NADP_OxRdtase_dom"/>
</dbReference>
<dbReference type="InterPro" id="IPR036812">
    <property type="entry name" value="NAD(P)_OxRdtase_dom_sf"/>
</dbReference>
<comment type="similarity">
    <text evidence="1">Belongs to the shaker potassium channel beta subunit family.</text>
</comment>
<dbReference type="SUPFAM" id="SSF51430">
    <property type="entry name" value="NAD(P)-linked oxidoreductase"/>
    <property type="match status" value="1"/>
</dbReference>
<evidence type="ECO:0000313" key="5">
    <source>
        <dbReference type="EMBL" id="KAF1925512.1"/>
    </source>
</evidence>
<protein>
    <submittedName>
        <fullName evidence="5">Aldo/keto reductase</fullName>
    </submittedName>
</protein>